<sequence>MISLRMTLLALKRLRSILIRNKLAENEFKLKAYKNSSQVVQDIYEKITKNNKLRIGYEYGRRPGKKTVSDYVGDDTVKPLILRKTAHTKNAVNKAATESFRGTVKRKRKKVTFVTAVKTVEANAAVKGHPTATFECVVNTNDTKSKNRNGKINRGKNDEYPKNAPRKLCNNFGCSHHLTHICRNDAATRINAVNVHGDLHRTPIMDRSMNVCSNIDCMSCKITAMSTVFNLPILSTAKCSHLYDVETLEATKVSFQARY</sequence>
<organism evidence="1 2">
    <name type="scientific">Daucus carota subsp. sativus</name>
    <name type="common">Carrot</name>
    <dbReference type="NCBI Taxonomy" id="79200"/>
    <lineage>
        <taxon>Eukaryota</taxon>
        <taxon>Viridiplantae</taxon>
        <taxon>Streptophyta</taxon>
        <taxon>Embryophyta</taxon>
        <taxon>Tracheophyta</taxon>
        <taxon>Spermatophyta</taxon>
        <taxon>Magnoliopsida</taxon>
        <taxon>eudicotyledons</taxon>
        <taxon>Gunneridae</taxon>
        <taxon>Pentapetalae</taxon>
        <taxon>asterids</taxon>
        <taxon>campanulids</taxon>
        <taxon>Apiales</taxon>
        <taxon>Apiaceae</taxon>
        <taxon>Apioideae</taxon>
        <taxon>Scandiceae</taxon>
        <taxon>Daucinae</taxon>
        <taxon>Daucus</taxon>
        <taxon>Daucus sect. Daucus</taxon>
    </lineage>
</organism>
<protein>
    <submittedName>
        <fullName evidence="1">Uncharacterized protein</fullName>
    </submittedName>
</protein>
<proteinExistence type="predicted"/>
<dbReference type="AlphaFoldDB" id="A0A175YBM7"/>
<keyword evidence="2" id="KW-1185">Reference proteome</keyword>
<reference evidence="1" key="1">
    <citation type="journal article" date="2016" name="Nat. Genet.">
        <title>A high-quality carrot genome assembly provides new insights into carotenoid accumulation and asterid genome evolution.</title>
        <authorList>
            <person name="Iorizzo M."/>
            <person name="Ellison S."/>
            <person name="Senalik D."/>
            <person name="Zeng P."/>
            <person name="Satapoomin P."/>
            <person name="Huang J."/>
            <person name="Bowman M."/>
            <person name="Iovene M."/>
            <person name="Sanseverino W."/>
            <person name="Cavagnaro P."/>
            <person name="Yildiz M."/>
            <person name="Macko-Podgorni A."/>
            <person name="Moranska E."/>
            <person name="Grzebelus E."/>
            <person name="Grzebelus D."/>
            <person name="Ashrafi H."/>
            <person name="Zheng Z."/>
            <person name="Cheng S."/>
            <person name="Spooner D."/>
            <person name="Van Deynze A."/>
            <person name="Simon P."/>
        </authorList>
    </citation>
    <scope>NUCLEOTIDE SEQUENCE</scope>
    <source>
        <tissue evidence="1">Leaf</tissue>
    </source>
</reference>
<accession>A0A175YBM7</accession>
<dbReference type="Gramene" id="KZM80628">
    <property type="protein sequence ID" value="KZM80628"/>
    <property type="gene ID" value="DCAR_031902"/>
</dbReference>
<gene>
    <name evidence="1" type="ORF">DCAR_0101044</name>
</gene>
<name>A0A175YBM7_DAUCS</name>
<dbReference type="Proteomes" id="UP000077755">
    <property type="component" value="Chromosome 1"/>
</dbReference>
<reference evidence="1" key="2">
    <citation type="submission" date="2022-03" db="EMBL/GenBank/DDBJ databases">
        <title>Draft title - Genomic analysis of global carrot germplasm unveils the trajectory of domestication and the origin of high carotenoid orange carrot.</title>
        <authorList>
            <person name="Iorizzo M."/>
            <person name="Ellison S."/>
            <person name="Senalik D."/>
            <person name="Macko-Podgorni A."/>
            <person name="Grzebelus D."/>
            <person name="Bostan H."/>
            <person name="Rolling W."/>
            <person name="Curaba J."/>
            <person name="Simon P."/>
        </authorList>
    </citation>
    <scope>NUCLEOTIDE SEQUENCE</scope>
    <source>
        <tissue evidence="1">Leaf</tissue>
    </source>
</reference>
<dbReference type="EMBL" id="CP093343">
    <property type="protein sequence ID" value="WOG81888.1"/>
    <property type="molecule type" value="Genomic_DNA"/>
</dbReference>
<evidence type="ECO:0000313" key="1">
    <source>
        <dbReference type="EMBL" id="WOG81888.1"/>
    </source>
</evidence>
<evidence type="ECO:0000313" key="2">
    <source>
        <dbReference type="Proteomes" id="UP000077755"/>
    </source>
</evidence>